<name>A0A9P8TLV4_WICPI</name>
<sequence>MISLDCKEYLIPLVPMEIPSETPMELNCMAFKPALLMDSEHLLFKSNKCMLHGLPDHQTEPTPIWPLLKSSFLKPVA</sequence>
<comment type="caution">
    <text evidence="1">The sequence shown here is derived from an EMBL/GenBank/DDBJ whole genome shotgun (WGS) entry which is preliminary data.</text>
</comment>
<evidence type="ECO:0000313" key="1">
    <source>
        <dbReference type="EMBL" id="KAH3683509.1"/>
    </source>
</evidence>
<accession>A0A9P8TLV4</accession>
<dbReference type="OrthoDB" id="10322247at2759"/>
<dbReference type="Proteomes" id="UP000774326">
    <property type="component" value="Unassembled WGS sequence"/>
</dbReference>
<protein>
    <submittedName>
        <fullName evidence="1">Uncharacterized protein</fullName>
    </submittedName>
</protein>
<dbReference type="AlphaFoldDB" id="A0A9P8TLV4"/>
<gene>
    <name evidence="1" type="ORF">WICPIJ_005505</name>
</gene>
<proteinExistence type="predicted"/>
<reference evidence="1" key="1">
    <citation type="journal article" date="2021" name="Open Biol.">
        <title>Shared evolutionary footprints suggest mitochondrial oxidative damage underlies multiple complex I losses in fungi.</title>
        <authorList>
            <person name="Schikora-Tamarit M.A."/>
            <person name="Marcet-Houben M."/>
            <person name="Nosek J."/>
            <person name="Gabaldon T."/>
        </authorList>
    </citation>
    <scope>NUCLEOTIDE SEQUENCE</scope>
    <source>
        <strain evidence="1">CBS2887</strain>
    </source>
</reference>
<keyword evidence="2" id="KW-1185">Reference proteome</keyword>
<dbReference type="EMBL" id="JAEUBG010003090">
    <property type="protein sequence ID" value="KAH3683509.1"/>
    <property type="molecule type" value="Genomic_DNA"/>
</dbReference>
<evidence type="ECO:0000313" key="2">
    <source>
        <dbReference type="Proteomes" id="UP000774326"/>
    </source>
</evidence>
<organism evidence="1 2">
    <name type="scientific">Wickerhamomyces pijperi</name>
    <name type="common">Yeast</name>
    <name type="synonym">Pichia pijperi</name>
    <dbReference type="NCBI Taxonomy" id="599730"/>
    <lineage>
        <taxon>Eukaryota</taxon>
        <taxon>Fungi</taxon>
        <taxon>Dikarya</taxon>
        <taxon>Ascomycota</taxon>
        <taxon>Saccharomycotina</taxon>
        <taxon>Saccharomycetes</taxon>
        <taxon>Phaffomycetales</taxon>
        <taxon>Wickerhamomycetaceae</taxon>
        <taxon>Wickerhamomyces</taxon>
    </lineage>
</organism>
<reference evidence="1" key="2">
    <citation type="submission" date="2021-01" db="EMBL/GenBank/DDBJ databases">
        <authorList>
            <person name="Schikora-Tamarit M.A."/>
        </authorList>
    </citation>
    <scope>NUCLEOTIDE SEQUENCE</scope>
    <source>
        <strain evidence="1">CBS2887</strain>
    </source>
</reference>